<dbReference type="NCBIfam" id="TIGR00260">
    <property type="entry name" value="thrC"/>
    <property type="match status" value="1"/>
</dbReference>
<accession>A0A7V4U3C0</accession>
<dbReference type="Gene3D" id="3.90.1380.10">
    <property type="entry name" value="Threonine synthase, N-terminal domain"/>
    <property type="match status" value="1"/>
</dbReference>
<comment type="similarity">
    <text evidence="3">Belongs to the threonine synthase family.</text>
</comment>
<dbReference type="GO" id="GO:0009088">
    <property type="term" value="P:threonine biosynthetic process"/>
    <property type="evidence" value="ECO:0007669"/>
    <property type="project" value="UniProtKB-UniRule"/>
</dbReference>
<dbReference type="InterPro" id="IPR004450">
    <property type="entry name" value="Thr_synthase-like"/>
</dbReference>
<comment type="cofactor">
    <cofactor evidence="1 12">
        <name>pyridoxal 5'-phosphate</name>
        <dbReference type="ChEBI" id="CHEBI:597326"/>
    </cofactor>
</comment>
<dbReference type="Proteomes" id="UP000885779">
    <property type="component" value="Unassembled WGS sequence"/>
</dbReference>
<evidence type="ECO:0000256" key="1">
    <source>
        <dbReference type="ARBA" id="ARBA00001933"/>
    </source>
</evidence>
<feature type="modified residue" description="N6-(pyridoxal phosphate)lysine" evidence="12">
    <location>
        <position position="106"/>
    </location>
</feature>
<dbReference type="EC" id="4.2.3.1" evidence="4 11"/>
<dbReference type="PROSITE" id="PS00165">
    <property type="entry name" value="DEHYDRATASE_SER_THR"/>
    <property type="match status" value="1"/>
</dbReference>
<organism evidence="15">
    <name type="scientific">Caldithrix abyssi</name>
    <dbReference type="NCBI Taxonomy" id="187145"/>
    <lineage>
        <taxon>Bacteria</taxon>
        <taxon>Pseudomonadati</taxon>
        <taxon>Calditrichota</taxon>
        <taxon>Calditrichia</taxon>
        <taxon>Calditrichales</taxon>
        <taxon>Calditrichaceae</taxon>
        <taxon>Caldithrix</taxon>
    </lineage>
</organism>
<proteinExistence type="inferred from homology"/>
<name>A0A7V4U3C0_CALAY</name>
<dbReference type="AlphaFoldDB" id="A0A7V4U3C0"/>
<dbReference type="Pfam" id="PF00291">
    <property type="entry name" value="PALP"/>
    <property type="match status" value="1"/>
</dbReference>
<evidence type="ECO:0000256" key="2">
    <source>
        <dbReference type="ARBA" id="ARBA00004979"/>
    </source>
</evidence>
<dbReference type="GO" id="GO:0004795">
    <property type="term" value="F:threonine synthase activity"/>
    <property type="evidence" value="ECO:0007669"/>
    <property type="project" value="UniProtKB-UniRule"/>
</dbReference>
<keyword evidence="8 12" id="KW-0663">Pyridoxal phosphate</keyword>
<sequence length="433" mass="48160">MKFYSTKNKTHFVSFRQAVLQGMPADGGLYMPERIPRLSENLIRSLNKLSFAELAVQIASRFIDDLSPGRLEAICQKVFTFDTPLVELESALSVLELFHGPTLAFKDFGARFLAALLREYTKNSHKKTVVLVATSGDTGSAVAQGFLGMEGVTVALLYPSGMVSKIQEQQLTTIGGNVHAFEIQGTFDSCQRLVKTAFRDADLKRRFNLSPANSINIARLLPQSFYYFRAYAQLKDREEKLNFVVPSGNFGNLTAGLLAASMGLPAHRFIAAVNANRFFPDFLHKGKAQPRPAVPTLSNAMDVGDPSNFARILDLYHNDRRRIRSVILSRSISDEETLSAIREGYAKFGYIFDPHTAVGYTAWKALKDELNGGKTVLLETAHPAKFGDSVEQALKRPIDLPDRLAVCLNKPKQAKFLEDDFTVFKEELIRLLG</sequence>
<dbReference type="UniPathway" id="UPA00050">
    <property type="reaction ID" value="UER00065"/>
</dbReference>
<dbReference type="InterPro" id="IPR036052">
    <property type="entry name" value="TrpB-like_PALP_sf"/>
</dbReference>
<protein>
    <recommendedName>
        <fullName evidence="5 11">Threonine synthase</fullName>
        <ecNumber evidence="4 11">4.2.3.1</ecNumber>
    </recommendedName>
</protein>
<evidence type="ECO:0000256" key="10">
    <source>
        <dbReference type="ARBA" id="ARBA00049144"/>
    </source>
</evidence>
<dbReference type="InterPro" id="IPR029144">
    <property type="entry name" value="Thr_synth_N"/>
</dbReference>
<dbReference type="Pfam" id="PF14821">
    <property type="entry name" value="Thr_synth_N"/>
    <property type="match status" value="1"/>
</dbReference>
<dbReference type="InterPro" id="IPR000634">
    <property type="entry name" value="Ser/Thr_deHydtase_PyrdxlP-BS"/>
</dbReference>
<evidence type="ECO:0000259" key="14">
    <source>
        <dbReference type="Pfam" id="PF14821"/>
    </source>
</evidence>
<evidence type="ECO:0000256" key="9">
    <source>
        <dbReference type="ARBA" id="ARBA00023239"/>
    </source>
</evidence>
<dbReference type="Gene3D" id="3.40.50.1100">
    <property type="match status" value="2"/>
</dbReference>
<evidence type="ECO:0000313" key="15">
    <source>
        <dbReference type="EMBL" id="HGY57014.1"/>
    </source>
</evidence>
<dbReference type="PANTHER" id="PTHR42690:SF1">
    <property type="entry name" value="THREONINE SYNTHASE-LIKE 2"/>
    <property type="match status" value="1"/>
</dbReference>
<feature type="domain" description="Threonine synthase N-terminal" evidence="14">
    <location>
        <begin position="2"/>
        <end position="78"/>
    </location>
</feature>
<dbReference type="EMBL" id="DRQG01000142">
    <property type="protein sequence ID" value="HGY57014.1"/>
    <property type="molecule type" value="Genomic_DNA"/>
</dbReference>
<reference evidence="15" key="1">
    <citation type="journal article" date="2020" name="mSystems">
        <title>Genome- and Community-Level Interaction Insights into Carbon Utilization and Element Cycling Functions of Hydrothermarchaeota in Hydrothermal Sediment.</title>
        <authorList>
            <person name="Zhou Z."/>
            <person name="Liu Y."/>
            <person name="Xu W."/>
            <person name="Pan J."/>
            <person name="Luo Z.H."/>
            <person name="Li M."/>
        </authorList>
    </citation>
    <scope>NUCLEOTIDE SEQUENCE [LARGE SCALE GENOMIC DNA]</scope>
    <source>
        <strain evidence="15">HyVt-577</strain>
    </source>
</reference>
<gene>
    <name evidence="15" type="ORF">ENK44_15000</name>
</gene>
<dbReference type="GO" id="GO:0030170">
    <property type="term" value="F:pyridoxal phosphate binding"/>
    <property type="evidence" value="ECO:0007669"/>
    <property type="project" value="InterPro"/>
</dbReference>
<dbReference type="InterPro" id="IPR051166">
    <property type="entry name" value="Threonine_Synthase"/>
</dbReference>
<dbReference type="InterPro" id="IPR037158">
    <property type="entry name" value="Thr_synth_N_sf"/>
</dbReference>
<evidence type="ECO:0000259" key="13">
    <source>
        <dbReference type="Pfam" id="PF00291"/>
    </source>
</evidence>
<evidence type="ECO:0000256" key="3">
    <source>
        <dbReference type="ARBA" id="ARBA00005517"/>
    </source>
</evidence>
<evidence type="ECO:0000256" key="12">
    <source>
        <dbReference type="PIRSR" id="PIRSR604450-51"/>
    </source>
</evidence>
<comment type="catalytic activity">
    <reaction evidence="10">
        <text>O-phospho-L-homoserine + H2O = L-threonine + phosphate</text>
        <dbReference type="Rhea" id="RHEA:10840"/>
        <dbReference type="ChEBI" id="CHEBI:15377"/>
        <dbReference type="ChEBI" id="CHEBI:43474"/>
        <dbReference type="ChEBI" id="CHEBI:57590"/>
        <dbReference type="ChEBI" id="CHEBI:57926"/>
        <dbReference type="EC" id="4.2.3.1"/>
    </reaction>
</comment>
<keyword evidence="9 15" id="KW-0456">Lyase</keyword>
<evidence type="ECO:0000256" key="5">
    <source>
        <dbReference type="ARBA" id="ARBA00018679"/>
    </source>
</evidence>
<comment type="caution">
    <text evidence="15">The sequence shown here is derived from an EMBL/GenBank/DDBJ whole genome shotgun (WGS) entry which is preliminary data.</text>
</comment>
<keyword evidence="7" id="KW-0791">Threonine biosynthesis</keyword>
<feature type="domain" description="Tryptophan synthase beta chain-like PALP" evidence="13">
    <location>
        <begin position="82"/>
        <end position="378"/>
    </location>
</feature>
<comment type="pathway">
    <text evidence="2">Amino-acid biosynthesis; L-threonine biosynthesis; L-threonine from L-aspartate: step 5/5.</text>
</comment>
<evidence type="ECO:0000256" key="8">
    <source>
        <dbReference type="ARBA" id="ARBA00022898"/>
    </source>
</evidence>
<dbReference type="PANTHER" id="PTHR42690">
    <property type="entry name" value="THREONINE SYNTHASE FAMILY MEMBER"/>
    <property type="match status" value="1"/>
</dbReference>
<evidence type="ECO:0000256" key="4">
    <source>
        <dbReference type="ARBA" id="ARBA00013028"/>
    </source>
</evidence>
<dbReference type="SUPFAM" id="SSF53686">
    <property type="entry name" value="Tryptophan synthase beta subunit-like PLP-dependent enzymes"/>
    <property type="match status" value="1"/>
</dbReference>
<dbReference type="InterPro" id="IPR001926">
    <property type="entry name" value="TrpB-like_PALP"/>
</dbReference>
<evidence type="ECO:0000256" key="11">
    <source>
        <dbReference type="NCBIfam" id="TIGR00260"/>
    </source>
</evidence>
<evidence type="ECO:0000256" key="7">
    <source>
        <dbReference type="ARBA" id="ARBA00022697"/>
    </source>
</evidence>
<evidence type="ECO:0000256" key="6">
    <source>
        <dbReference type="ARBA" id="ARBA00022605"/>
    </source>
</evidence>
<keyword evidence="6" id="KW-0028">Amino-acid biosynthesis</keyword>